<dbReference type="SUPFAM" id="SSF141868">
    <property type="entry name" value="EAL domain-like"/>
    <property type="match status" value="1"/>
</dbReference>
<gene>
    <name evidence="3" type="ORF">SAMN05216262_12115</name>
</gene>
<dbReference type="OrthoDB" id="8553030at2"/>
<dbReference type="SMART" id="SM00267">
    <property type="entry name" value="GGDEF"/>
    <property type="match status" value="1"/>
</dbReference>
<dbReference type="InterPro" id="IPR029787">
    <property type="entry name" value="Nucleotide_cyclase"/>
</dbReference>
<dbReference type="RefSeq" id="WP_158088375.1">
    <property type="nucleotide sequence ID" value="NZ_FOBI01000021.1"/>
</dbReference>
<protein>
    <submittedName>
        <fullName evidence="3">Diguanylate cyclase (GGDEF) domain-containing protein</fullName>
    </submittedName>
</protein>
<dbReference type="SUPFAM" id="SSF55073">
    <property type="entry name" value="Nucleotide cyclase"/>
    <property type="match status" value="1"/>
</dbReference>
<accession>A0A1H7SUY1</accession>
<dbReference type="PANTHER" id="PTHR44757">
    <property type="entry name" value="DIGUANYLATE CYCLASE DGCP"/>
    <property type="match status" value="1"/>
</dbReference>
<dbReference type="InterPro" id="IPR043128">
    <property type="entry name" value="Rev_trsase/Diguanyl_cyclase"/>
</dbReference>
<dbReference type="CDD" id="cd01948">
    <property type="entry name" value="EAL"/>
    <property type="match status" value="1"/>
</dbReference>
<dbReference type="NCBIfam" id="TIGR00254">
    <property type="entry name" value="GGDEF"/>
    <property type="match status" value="1"/>
</dbReference>
<dbReference type="PROSITE" id="PS50887">
    <property type="entry name" value="GGDEF"/>
    <property type="match status" value="1"/>
</dbReference>
<organism evidence="3 4">
    <name type="scientific">Colwellia chukchiensis</name>
    <dbReference type="NCBI Taxonomy" id="641665"/>
    <lineage>
        <taxon>Bacteria</taxon>
        <taxon>Pseudomonadati</taxon>
        <taxon>Pseudomonadota</taxon>
        <taxon>Gammaproteobacteria</taxon>
        <taxon>Alteromonadales</taxon>
        <taxon>Colwelliaceae</taxon>
        <taxon>Colwellia</taxon>
    </lineage>
</organism>
<reference evidence="4" key="1">
    <citation type="submission" date="2016-10" db="EMBL/GenBank/DDBJ databases">
        <authorList>
            <person name="Varghese N."/>
            <person name="Submissions S."/>
        </authorList>
    </citation>
    <scope>NUCLEOTIDE SEQUENCE [LARGE SCALE GENOMIC DNA]</scope>
    <source>
        <strain evidence="4">CGMCC 1.9127</strain>
    </source>
</reference>
<dbReference type="PANTHER" id="PTHR44757:SF2">
    <property type="entry name" value="BIOFILM ARCHITECTURE MAINTENANCE PROTEIN MBAA"/>
    <property type="match status" value="1"/>
</dbReference>
<dbReference type="AlphaFoldDB" id="A0A1H7SUY1"/>
<feature type="domain" description="GGDEF" evidence="2">
    <location>
        <begin position="315"/>
        <end position="449"/>
    </location>
</feature>
<evidence type="ECO:0000313" key="3">
    <source>
        <dbReference type="EMBL" id="SEL76381.1"/>
    </source>
</evidence>
<dbReference type="InterPro" id="IPR052155">
    <property type="entry name" value="Biofilm_reg_signaling"/>
</dbReference>
<keyword evidence="4" id="KW-1185">Reference proteome</keyword>
<proteinExistence type="predicted"/>
<dbReference type="PROSITE" id="PS50883">
    <property type="entry name" value="EAL"/>
    <property type="match status" value="1"/>
</dbReference>
<evidence type="ECO:0000313" key="4">
    <source>
        <dbReference type="Proteomes" id="UP000199297"/>
    </source>
</evidence>
<dbReference type="InterPro" id="IPR001633">
    <property type="entry name" value="EAL_dom"/>
</dbReference>
<dbReference type="Gene3D" id="3.30.70.270">
    <property type="match status" value="1"/>
</dbReference>
<dbReference type="InterPro" id="IPR000160">
    <property type="entry name" value="GGDEF_dom"/>
</dbReference>
<dbReference type="EMBL" id="FOBI01000021">
    <property type="protein sequence ID" value="SEL76381.1"/>
    <property type="molecule type" value="Genomic_DNA"/>
</dbReference>
<dbReference type="Gene3D" id="3.20.20.450">
    <property type="entry name" value="EAL domain"/>
    <property type="match status" value="1"/>
</dbReference>
<name>A0A1H7SUY1_9GAMM</name>
<evidence type="ECO:0000259" key="2">
    <source>
        <dbReference type="PROSITE" id="PS50887"/>
    </source>
</evidence>
<dbReference type="SUPFAM" id="SSF55785">
    <property type="entry name" value="PYP-like sensor domain (PAS domain)"/>
    <property type="match status" value="1"/>
</dbReference>
<dbReference type="Pfam" id="PF00563">
    <property type="entry name" value="EAL"/>
    <property type="match status" value="1"/>
</dbReference>
<dbReference type="CDD" id="cd01949">
    <property type="entry name" value="GGDEF"/>
    <property type="match status" value="1"/>
</dbReference>
<sequence>MTSLLNTLANALEQIVLEVTDIEASTVLWLDGDSDWANEIFPEAKSQSAFTISQESAFLFDFLIDAKAIWQQQDNKKLRSGLWTEVTTQGVELHLEAIAIKQASRNLLVICNQHESFNIQQQTKQVAREVLLSYDRLFLKSEYLHTRLLSILNQPSAENSQILTATAKIIENAEFAVIVASYDFNTSIENAAALRLFSQDKPLHKTQSRPIDIILTLMKNQLPEYQRLLSTHSSWNGELCWILPPSTLKWLKIGFHPVKNKLNDVENWIIFANDISTMKHLIQRNEQLALQDMLTKLPNRFAFWQMLEKHIATKCAFYLLYIDINDFRRHNEFYGHDEGDKLLIELSKRIRVGAKATDYFARVGGDEFAIIINNIDSKQACTQVIDRLLTQLARPFYTEQGEHYNVTISIGAACCPIDAVSAEELMKIADLSAYSGKNKKQNAIQFYSTSLRKASFSAIQIERELRQAIKHQEFELYLQPIIDVKTNHINKAEALLRWHHPKQGLISPEHFITIAEKTGLIINIGEWVIERTCQIAKQISELGVNLKISMNLSPSQVADDNLYNHLTQCIEQTQIDASLLELEITEGVLVDDYIVAEQLLKKVRALGISISVDDFGTGYSSLVYLKKLPLDFLKIDRTFIKEIVTDEHDKAIVRAVIGMAHTLNLCVIAEGVETEEQLSFLVNNACNSVQGFIFSRPIQLQSFITLLQQQNQHK</sequence>
<feature type="domain" description="EAL" evidence="1">
    <location>
        <begin position="458"/>
        <end position="711"/>
    </location>
</feature>
<evidence type="ECO:0000259" key="1">
    <source>
        <dbReference type="PROSITE" id="PS50883"/>
    </source>
</evidence>
<dbReference type="SMART" id="SM00052">
    <property type="entry name" value="EAL"/>
    <property type="match status" value="1"/>
</dbReference>
<dbReference type="Pfam" id="PF00990">
    <property type="entry name" value="GGDEF"/>
    <property type="match status" value="1"/>
</dbReference>
<dbReference type="InterPro" id="IPR035919">
    <property type="entry name" value="EAL_sf"/>
</dbReference>
<dbReference type="InterPro" id="IPR035965">
    <property type="entry name" value="PAS-like_dom_sf"/>
</dbReference>
<dbReference type="Proteomes" id="UP000199297">
    <property type="component" value="Unassembled WGS sequence"/>
</dbReference>
<dbReference type="STRING" id="641665.GCA_002104455_02019"/>